<dbReference type="Pfam" id="PF00155">
    <property type="entry name" value="Aminotran_1_2"/>
    <property type="match status" value="1"/>
</dbReference>
<evidence type="ECO:0000259" key="5">
    <source>
        <dbReference type="Pfam" id="PF00155"/>
    </source>
</evidence>
<dbReference type="CDD" id="cd00609">
    <property type="entry name" value="AAT_like"/>
    <property type="match status" value="1"/>
</dbReference>
<gene>
    <name evidence="6" type="ORF">LTR69_007749</name>
</gene>
<dbReference type="InterPro" id="IPR015424">
    <property type="entry name" value="PyrdxlP-dep_Trfase"/>
</dbReference>
<dbReference type="InterPro" id="IPR004839">
    <property type="entry name" value="Aminotransferase_I/II_large"/>
</dbReference>
<comment type="cofactor">
    <cofactor evidence="1">
        <name>pyridoxal 5'-phosphate</name>
        <dbReference type="ChEBI" id="CHEBI:597326"/>
    </cofactor>
</comment>
<evidence type="ECO:0000256" key="4">
    <source>
        <dbReference type="ARBA" id="ARBA00022898"/>
    </source>
</evidence>
<dbReference type="Proteomes" id="UP001345691">
    <property type="component" value="Unassembled WGS sequence"/>
</dbReference>
<protein>
    <recommendedName>
        <fullName evidence="5">Aminotransferase class I/classII large domain-containing protein</fullName>
    </recommendedName>
</protein>
<sequence>MPTGGYLDREDWHLVSELCVPNDLLLILDAAMERLVFDRRGIVSPAGLPGMAERTVIVGSSAKELRMFGWRVGWIVGPEGLMRDIAAVSMANVVVPVGIAQEAVAIALEKSSISSTSMAGYVNELQARRDLILSELEGLPVGVPAGGWCLLLRVSDFGIDGATASKRFLSQGVCATSMDGWGHVHGRQYIRFVFSNEPLDRLKGLGKKVRQALEVP</sequence>
<proteinExistence type="predicted"/>
<reference evidence="6 7" key="1">
    <citation type="submission" date="2023-08" db="EMBL/GenBank/DDBJ databases">
        <title>Black Yeasts Isolated from many extreme environments.</title>
        <authorList>
            <person name="Coleine C."/>
            <person name="Stajich J.E."/>
            <person name="Selbmann L."/>
        </authorList>
    </citation>
    <scope>NUCLEOTIDE SEQUENCE [LARGE SCALE GENOMIC DNA]</scope>
    <source>
        <strain evidence="6 7">CCFEE 6328</strain>
    </source>
</reference>
<feature type="domain" description="Aminotransferase class I/classII large" evidence="5">
    <location>
        <begin position="2"/>
        <end position="151"/>
    </location>
</feature>
<dbReference type="Gene3D" id="3.90.1150.10">
    <property type="entry name" value="Aspartate Aminotransferase, domain 1"/>
    <property type="match status" value="1"/>
</dbReference>
<keyword evidence="7" id="KW-1185">Reference proteome</keyword>
<dbReference type="Gene3D" id="3.40.640.10">
    <property type="entry name" value="Type I PLP-dependent aspartate aminotransferase-like (Major domain)"/>
    <property type="match status" value="1"/>
</dbReference>
<evidence type="ECO:0000256" key="3">
    <source>
        <dbReference type="ARBA" id="ARBA00022679"/>
    </source>
</evidence>
<evidence type="ECO:0000313" key="6">
    <source>
        <dbReference type="EMBL" id="KAK5057111.1"/>
    </source>
</evidence>
<dbReference type="SUPFAM" id="SSF53383">
    <property type="entry name" value="PLP-dependent transferases"/>
    <property type="match status" value="1"/>
</dbReference>
<evidence type="ECO:0000256" key="1">
    <source>
        <dbReference type="ARBA" id="ARBA00001933"/>
    </source>
</evidence>
<accession>A0ABR0J641</accession>
<keyword evidence="3" id="KW-0808">Transferase</keyword>
<keyword evidence="2" id="KW-0032">Aminotransferase</keyword>
<dbReference type="InterPro" id="IPR051326">
    <property type="entry name" value="Kynurenine-oxoglutarate_AT"/>
</dbReference>
<evidence type="ECO:0000256" key="2">
    <source>
        <dbReference type="ARBA" id="ARBA00022576"/>
    </source>
</evidence>
<organism evidence="6 7">
    <name type="scientific">Exophiala sideris</name>
    <dbReference type="NCBI Taxonomy" id="1016849"/>
    <lineage>
        <taxon>Eukaryota</taxon>
        <taxon>Fungi</taxon>
        <taxon>Dikarya</taxon>
        <taxon>Ascomycota</taxon>
        <taxon>Pezizomycotina</taxon>
        <taxon>Eurotiomycetes</taxon>
        <taxon>Chaetothyriomycetidae</taxon>
        <taxon>Chaetothyriales</taxon>
        <taxon>Herpotrichiellaceae</taxon>
        <taxon>Exophiala</taxon>
    </lineage>
</organism>
<dbReference type="InterPro" id="IPR015422">
    <property type="entry name" value="PyrdxlP-dep_Trfase_small"/>
</dbReference>
<dbReference type="InterPro" id="IPR015421">
    <property type="entry name" value="PyrdxlP-dep_Trfase_major"/>
</dbReference>
<dbReference type="EMBL" id="JAVRRF010000017">
    <property type="protein sequence ID" value="KAK5057111.1"/>
    <property type="molecule type" value="Genomic_DNA"/>
</dbReference>
<name>A0ABR0J641_9EURO</name>
<dbReference type="PANTHER" id="PTHR43807">
    <property type="entry name" value="FI04487P"/>
    <property type="match status" value="1"/>
</dbReference>
<dbReference type="PANTHER" id="PTHR43807:SF20">
    <property type="entry name" value="FI04487P"/>
    <property type="match status" value="1"/>
</dbReference>
<comment type="caution">
    <text evidence="6">The sequence shown here is derived from an EMBL/GenBank/DDBJ whole genome shotgun (WGS) entry which is preliminary data.</text>
</comment>
<evidence type="ECO:0000313" key="7">
    <source>
        <dbReference type="Proteomes" id="UP001345691"/>
    </source>
</evidence>
<keyword evidence="4" id="KW-0663">Pyridoxal phosphate</keyword>